<evidence type="ECO:0000256" key="1">
    <source>
        <dbReference type="ARBA" id="ARBA00022729"/>
    </source>
</evidence>
<dbReference type="GO" id="GO:0051205">
    <property type="term" value="P:protein insertion into membrane"/>
    <property type="evidence" value="ECO:0007669"/>
    <property type="project" value="UniProtKB-UniRule"/>
</dbReference>
<proteinExistence type="inferred from homology"/>
<dbReference type="InterPro" id="IPR007450">
    <property type="entry name" value="BamE_dom"/>
</dbReference>
<gene>
    <name evidence="4 6" type="primary">bamE</name>
    <name evidence="6" type="ORF">Q4490_09730</name>
    <name evidence="7" type="ORF">Q8W30_13025</name>
</gene>
<evidence type="ECO:0000256" key="3">
    <source>
        <dbReference type="ARBA" id="ARBA00023237"/>
    </source>
</evidence>
<dbReference type="PROSITE" id="PS51257">
    <property type="entry name" value="PROKAR_LIPOPROTEIN"/>
    <property type="match status" value="1"/>
</dbReference>
<dbReference type="InterPro" id="IPR037873">
    <property type="entry name" value="BamE-like"/>
</dbReference>
<dbReference type="RefSeq" id="WP_075170913.1">
    <property type="nucleotide sequence ID" value="NZ_CAXHZV010000005.1"/>
</dbReference>
<dbReference type="Gene3D" id="3.30.1450.10">
    <property type="match status" value="1"/>
</dbReference>
<keyword evidence="9" id="KW-1185">Reference proteome</keyword>
<evidence type="ECO:0000313" key="9">
    <source>
        <dbReference type="Proteomes" id="UP001177341"/>
    </source>
</evidence>
<comment type="subunit">
    <text evidence="4">Part of the Bam complex.</text>
</comment>
<comment type="subcellular location">
    <subcellularLocation>
        <location evidence="4">Cell outer membrane</location>
        <topology evidence="4">Lipid-anchor</topology>
    </subcellularLocation>
</comment>
<comment type="similarity">
    <text evidence="4">Belongs to the BamE family.</text>
</comment>
<dbReference type="GO" id="GO:0030674">
    <property type="term" value="F:protein-macromolecule adaptor activity"/>
    <property type="evidence" value="ECO:0007669"/>
    <property type="project" value="TreeGrafter"/>
</dbReference>
<accession>A0AAW7XHZ6</accession>
<comment type="function">
    <text evidence="4">Part of the outer membrane protein assembly complex, which is involved in assembly and insertion of beta-barrel proteins into the outer membrane.</text>
</comment>
<organism evidence="6 8">
    <name type="scientific">Neptunomonas phycophila</name>
    <dbReference type="NCBI Taxonomy" id="1572645"/>
    <lineage>
        <taxon>Bacteria</taxon>
        <taxon>Pseudomonadati</taxon>
        <taxon>Pseudomonadota</taxon>
        <taxon>Gammaproteobacteria</taxon>
        <taxon>Oceanospirillales</taxon>
        <taxon>Oceanospirillaceae</taxon>
        <taxon>Neptunomonas</taxon>
    </lineage>
</organism>
<dbReference type="GeneID" id="89454783"/>
<keyword evidence="4" id="KW-0449">Lipoprotein</keyword>
<protein>
    <recommendedName>
        <fullName evidence="4">Outer membrane protein assembly factor BamE</fullName>
    </recommendedName>
</protein>
<dbReference type="GO" id="GO:0043165">
    <property type="term" value="P:Gram-negative-bacterium-type cell outer membrane assembly"/>
    <property type="evidence" value="ECO:0007669"/>
    <property type="project" value="UniProtKB-UniRule"/>
</dbReference>
<evidence type="ECO:0000313" key="7">
    <source>
        <dbReference type="EMBL" id="MDP2523494.1"/>
    </source>
</evidence>
<keyword evidence="1 4" id="KW-0732">Signal</keyword>
<feature type="domain" description="Outer membrane protein assembly factor BamE" evidence="5">
    <location>
        <begin position="31"/>
        <end position="97"/>
    </location>
</feature>
<name>A0AAW7XHZ6_9GAMM</name>
<dbReference type="PANTHER" id="PTHR37482:SF1">
    <property type="entry name" value="OUTER MEMBRANE PROTEIN ASSEMBLY FACTOR BAME"/>
    <property type="match status" value="1"/>
</dbReference>
<keyword evidence="3 4" id="KW-0998">Cell outer membrane</keyword>
<dbReference type="Proteomes" id="UP001169862">
    <property type="component" value="Unassembled WGS sequence"/>
</dbReference>
<evidence type="ECO:0000259" key="5">
    <source>
        <dbReference type="Pfam" id="PF04355"/>
    </source>
</evidence>
<dbReference type="GO" id="GO:1990063">
    <property type="term" value="C:Bam protein complex"/>
    <property type="evidence" value="ECO:0007669"/>
    <property type="project" value="TreeGrafter"/>
</dbReference>
<evidence type="ECO:0000313" key="6">
    <source>
        <dbReference type="EMBL" id="MDO6453846.1"/>
    </source>
</evidence>
<dbReference type="EMBL" id="JAUYVO010000008">
    <property type="protein sequence ID" value="MDP2523494.1"/>
    <property type="molecule type" value="Genomic_DNA"/>
</dbReference>
<dbReference type="HAMAP" id="MF_00925">
    <property type="entry name" value="OM_assembly_BamE"/>
    <property type="match status" value="1"/>
</dbReference>
<dbReference type="PANTHER" id="PTHR37482">
    <property type="entry name" value="OUTER MEMBRANE PROTEIN ASSEMBLY FACTOR BAME"/>
    <property type="match status" value="1"/>
</dbReference>
<dbReference type="AlphaFoldDB" id="A0AAW7XHZ6"/>
<sequence>MRKVLISVALVTLLTACSEFPGVYKIDIPQGNVVTQEQLNQLEKGMTPNQVQYILGTPLVTDTFSNNRWDYISSLSVAGGDRVQTHITVFFEEGKLDHLEGLPTETVQPAVAPAE</sequence>
<keyword evidence="2 4" id="KW-0472">Membrane</keyword>
<evidence type="ECO:0000313" key="8">
    <source>
        <dbReference type="Proteomes" id="UP001169862"/>
    </source>
</evidence>
<dbReference type="EMBL" id="JAUOPG010000005">
    <property type="protein sequence ID" value="MDO6453846.1"/>
    <property type="molecule type" value="Genomic_DNA"/>
</dbReference>
<evidence type="ECO:0000256" key="2">
    <source>
        <dbReference type="ARBA" id="ARBA00023136"/>
    </source>
</evidence>
<dbReference type="Proteomes" id="UP001177341">
    <property type="component" value="Unassembled WGS sequence"/>
</dbReference>
<reference evidence="6" key="1">
    <citation type="submission" date="2023-07" db="EMBL/GenBank/DDBJ databases">
        <title>Genome content predicts the carbon catabolic preferences of heterotrophic bacteria.</title>
        <authorList>
            <person name="Gralka M."/>
        </authorList>
    </citation>
    <scope>NUCLEOTIDE SEQUENCE</scope>
    <source>
        <strain evidence="7">5G01</strain>
        <strain evidence="6">I2M16</strain>
    </source>
</reference>
<keyword evidence="4" id="KW-0564">Palmitate</keyword>
<evidence type="ECO:0000256" key="4">
    <source>
        <dbReference type="HAMAP-Rule" id="MF_00925"/>
    </source>
</evidence>
<dbReference type="Pfam" id="PF04355">
    <property type="entry name" value="BamE"/>
    <property type="match status" value="1"/>
</dbReference>
<comment type="caution">
    <text evidence="6">The sequence shown here is derived from an EMBL/GenBank/DDBJ whole genome shotgun (WGS) entry which is preliminary data.</text>
</comment>
<dbReference type="InterPro" id="IPR026592">
    <property type="entry name" value="BamE"/>
</dbReference>